<evidence type="ECO:0000313" key="1">
    <source>
        <dbReference type="EMBL" id="CAD7253789.1"/>
    </source>
</evidence>
<organism evidence="1">
    <name type="scientific">Darwinula stevensoni</name>
    <dbReference type="NCBI Taxonomy" id="69355"/>
    <lineage>
        <taxon>Eukaryota</taxon>
        <taxon>Metazoa</taxon>
        <taxon>Ecdysozoa</taxon>
        <taxon>Arthropoda</taxon>
        <taxon>Crustacea</taxon>
        <taxon>Oligostraca</taxon>
        <taxon>Ostracoda</taxon>
        <taxon>Podocopa</taxon>
        <taxon>Podocopida</taxon>
        <taxon>Darwinulocopina</taxon>
        <taxon>Darwinuloidea</taxon>
        <taxon>Darwinulidae</taxon>
        <taxon>Darwinula</taxon>
    </lineage>
</organism>
<proteinExistence type="predicted"/>
<dbReference type="EMBL" id="LR906208">
    <property type="protein sequence ID" value="CAD7253789.1"/>
    <property type="molecule type" value="Genomic_DNA"/>
</dbReference>
<evidence type="ECO:0000313" key="2">
    <source>
        <dbReference type="Proteomes" id="UP000677054"/>
    </source>
</evidence>
<protein>
    <submittedName>
        <fullName evidence="1">Uncharacterized protein</fullName>
    </submittedName>
</protein>
<dbReference type="Proteomes" id="UP000677054">
    <property type="component" value="Unassembled WGS sequence"/>
</dbReference>
<dbReference type="EMBL" id="CAJPEV010006691">
    <property type="protein sequence ID" value="CAG0904305.1"/>
    <property type="molecule type" value="Genomic_DNA"/>
</dbReference>
<sequence>MFSALKKKAKLMIYHAVVFFDENTCDIFPQLWVIDDQTSWYPCKLTKARSYCNALRRPDKMEFSKCRMEKKYSYKAIDCIGKAASMSQQERAIFVGDWLRQAKQRLRQKERAQM</sequence>
<gene>
    <name evidence="1" type="ORF">DSTB1V02_LOCUS13536</name>
</gene>
<keyword evidence="2" id="KW-1185">Reference proteome</keyword>
<reference evidence="1" key="1">
    <citation type="submission" date="2020-11" db="EMBL/GenBank/DDBJ databases">
        <authorList>
            <person name="Tran Van P."/>
        </authorList>
    </citation>
    <scope>NUCLEOTIDE SEQUENCE</scope>
</reference>
<name>A0A7R9FSV0_9CRUS</name>
<dbReference type="AlphaFoldDB" id="A0A7R9FSV0"/>
<accession>A0A7R9FSV0</accession>